<dbReference type="SMART" id="SM00595">
    <property type="entry name" value="MADF"/>
    <property type="match status" value="1"/>
</dbReference>
<dbReference type="PROSITE" id="PS51029">
    <property type="entry name" value="MADF"/>
    <property type="match status" value="1"/>
</dbReference>
<dbReference type="Pfam" id="PF10545">
    <property type="entry name" value="MADF_DNA_bdg"/>
    <property type="match status" value="1"/>
</dbReference>
<dbReference type="InterPro" id="IPR006578">
    <property type="entry name" value="MADF-dom"/>
</dbReference>
<keyword evidence="7" id="KW-1185">Reference proteome</keyword>
<dbReference type="CDD" id="cd00167">
    <property type="entry name" value="SANT"/>
    <property type="match status" value="1"/>
</dbReference>
<evidence type="ECO:0000259" key="3">
    <source>
        <dbReference type="PROSITE" id="PS50090"/>
    </source>
</evidence>
<dbReference type="GO" id="GO:0006357">
    <property type="term" value="P:regulation of transcription by RNA polymerase II"/>
    <property type="evidence" value="ECO:0007669"/>
    <property type="project" value="TreeGrafter"/>
</dbReference>
<dbReference type="GO" id="GO:0005667">
    <property type="term" value="C:transcription regulator complex"/>
    <property type="evidence" value="ECO:0007669"/>
    <property type="project" value="TreeGrafter"/>
</dbReference>
<evidence type="ECO:0000259" key="4">
    <source>
        <dbReference type="PROSITE" id="PS51029"/>
    </source>
</evidence>
<keyword evidence="1" id="KW-0539">Nucleus</keyword>
<accession>A0A6G0SV83</accession>
<name>A0A6G0SV83_APHGL</name>
<comment type="caution">
    <text evidence="6">The sequence shown here is derived from an EMBL/GenBank/DDBJ whole genome shotgun (WGS) entry which is preliminary data.</text>
</comment>
<dbReference type="InterPro" id="IPR039353">
    <property type="entry name" value="TF_Adf1"/>
</dbReference>
<dbReference type="OrthoDB" id="6619674at2759"/>
<dbReference type="InterPro" id="IPR004210">
    <property type="entry name" value="BESS_motif"/>
</dbReference>
<dbReference type="AlphaFoldDB" id="A0A6G0SV83"/>
<evidence type="ECO:0000313" key="7">
    <source>
        <dbReference type="Proteomes" id="UP000475862"/>
    </source>
</evidence>
<organism evidence="6 7">
    <name type="scientific">Aphis glycines</name>
    <name type="common">Soybean aphid</name>
    <dbReference type="NCBI Taxonomy" id="307491"/>
    <lineage>
        <taxon>Eukaryota</taxon>
        <taxon>Metazoa</taxon>
        <taxon>Ecdysozoa</taxon>
        <taxon>Arthropoda</taxon>
        <taxon>Hexapoda</taxon>
        <taxon>Insecta</taxon>
        <taxon>Pterygota</taxon>
        <taxon>Neoptera</taxon>
        <taxon>Paraneoptera</taxon>
        <taxon>Hemiptera</taxon>
        <taxon>Sternorrhyncha</taxon>
        <taxon>Aphidomorpha</taxon>
        <taxon>Aphidoidea</taxon>
        <taxon>Aphididae</taxon>
        <taxon>Aphidini</taxon>
        <taxon>Aphis</taxon>
        <taxon>Aphis</taxon>
    </lineage>
</organism>
<dbReference type="Gene3D" id="1.10.10.60">
    <property type="entry name" value="Homeodomain-like"/>
    <property type="match status" value="1"/>
</dbReference>
<dbReference type="InterPro" id="IPR001005">
    <property type="entry name" value="SANT/Myb"/>
</dbReference>
<reference evidence="6 7" key="1">
    <citation type="submission" date="2019-08" db="EMBL/GenBank/DDBJ databases">
        <title>The genome of the soybean aphid Biotype 1, its phylome, world population structure and adaptation to the North American continent.</title>
        <authorList>
            <person name="Giordano R."/>
            <person name="Donthu R.K."/>
            <person name="Hernandez A.G."/>
            <person name="Wright C.L."/>
            <person name="Zimin A.V."/>
        </authorList>
    </citation>
    <scope>NUCLEOTIDE SEQUENCE [LARGE SCALE GENOMIC DNA]</scope>
    <source>
        <tissue evidence="6">Whole aphids</tissue>
    </source>
</reference>
<evidence type="ECO:0000259" key="5">
    <source>
        <dbReference type="PROSITE" id="PS51031"/>
    </source>
</evidence>
<feature type="domain" description="MADF" evidence="4">
    <location>
        <begin position="14"/>
        <end position="104"/>
    </location>
</feature>
<dbReference type="Pfam" id="PF02944">
    <property type="entry name" value="BESS"/>
    <property type="match status" value="1"/>
</dbReference>
<proteinExistence type="predicted"/>
<feature type="domain" description="BESS" evidence="5">
    <location>
        <begin position="205"/>
        <end position="244"/>
    </location>
</feature>
<protein>
    <recommendedName>
        <fullName evidence="8">MADF domain-containing protein</fullName>
    </recommendedName>
</protein>
<evidence type="ECO:0008006" key="8">
    <source>
        <dbReference type="Google" id="ProtNLM"/>
    </source>
</evidence>
<evidence type="ECO:0000256" key="1">
    <source>
        <dbReference type="PROSITE-ProRule" id="PRU00371"/>
    </source>
</evidence>
<dbReference type="GO" id="GO:0005634">
    <property type="term" value="C:nucleus"/>
    <property type="evidence" value="ECO:0007669"/>
    <property type="project" value="UniProtKB-SubCell"/>
</dbReference>
<feature type="compositionally biased region" description="Polar residues" evidence="2">
    <location>
        <begin position="119"/>
        <end position="131"/>
    </location>
</feature>
<dbReference type="EMBL" id="VYZN01002678">
    <property type="protein sequence ID" value="KAE9521567.1"/>
    <property type="molecule type" value="Genomic_DNA"/>
</dbReference>
<dbReference type="PANTHER" id="PTHR12243">
    <property type="entry name" value="MADF DOMAIN TRANSCRIPTION FACTOR"/>
    <property type="match status" value="1"/>
</dbReference>
<dbReference type="Proteomes" id="UP000475862">
    <property type="component" value="Unassembled WGS sequence"/>
</dbReference>
<evidence type="ECO:0000313" key="6">
    <source>
        <dbReference type="EMBL" id="KAE9521567.1"/>
    </source>
</evidence>
<feature type="region of interest" description="Disordered" evidence="2">
    <location>
        <begin position="119"/>
        <end position="140"/>
    </location>
</feature>
<dbReference type="GO" id="GO:0003677">
    <property type="term" value="F:DNA binding"/>
    <property type="evidence" value="ECO:0007669"/>
    <property type="project" value="InterPro"/>
</dbReference>
<sequence>MSSKLIFSYEEDVMLVELVSNHPCLFDLKHQAYKDIQIREKVWKEISIHLKKSTEDCKKHWRSIKDTYNKKKRNRKLGTGSAAKDKPSKWMLADVLSFLDTTTYERQGLSNVISNEHQNATQNDDTSSQVHDSPVDDSISSQIESDYEHLPSTSFSEPTEVIAKKAKVSLTTKRLKQNEIIIDTLNKRSDERNRLLEKLYETNERDPIDIFFESIAATVKQFTPELKIKAKTDVFRIVSELEVQNIQPKCQSSSSSSTYIFPQTVISNPRDIQFLHSYTSSLQSYSTSSSFDIDSSAVNWTQPFTQHYEDTNN</sequence>
<dbReference type="PROSITE" id="PS51031">
    <property type="entry name" value="BESS"/>
    <property type="match status" value="1"/>
</dbReference>
<feature type="domain" description="Myb-like" evidence="3">
    <location>
        <begin position="7"/>
        <end position="65"/>
    </location>
</feature>
<dbReference type="PANTHER" id="PTHR12243:SF60">
    <property type="entry name" value="SI:CH211-15D5.12-RELATED"/>
    <property type="match status" value="1"/>
</dbReference>
<evidence type="ECO:0000256" key="2">
    <source>
        <dbReference type="SAM" id="MobiDB-lite"/>
    </source>
</evidence>
<gene>
    <name evidence="6" type="ORF">AGLY_018031</name>
</gene>
<comment type="subcellular location">
    <subcellularLocation>
        <location evidence="1">Nucleus</location>
    </subcellularLocation>
</comment>
<dbReference type="PROSITE" id="PS50090">
    <property type="entry name" value="MYB_LIKE"/>
    <property type="match status" value="1"/>
</dbReference>